<gene>
    <name evidence="3" type="ORF">ACFFTL_06635</name>
</gene>
<dbReference type="InterPro" id="IPR015590">
    <property type="entry name" value="Aldehyde_DH_dom"/>
</dbReference>
<keyword evidence="4" id="KW-1185">Reference proteome</keyword>
<keyword evidence="1" id="KW-0560">Oxidoreductase</keyword>
<dbReference type="EMBL" id="JBHMCG010000031">
    <property type="protein sequence ID" value="MFB9572008.1"/>
    <property type="molecule type" value="Genomic_DNA"/>
</dbReference>
<dbReference type="Proteomes" id="UP001589710">
    <property type="component" value="Unassembled WGS sequence"/>
</dbReference>
<dbReference type="InterPro" id="IPR016162">
    <property type="entry name" value="Ald_DH_N"/>
</dbReference>
<sequence length="75" mass="7689">MSTTNALFIGGEWQSAASGAEFDTLDPATGQPNAQVADAGAADADAAVTAARRALQPRVGRDHLCTTRANPVAHR</sequence>
<protein>
    <submittedName>
        <fullName evidence="3">Aldehyde dehydrogenase family protein</fullName>
    </submittedName>
</protein>
<dbReference type="Pfam" id="PF00171">
    <property type="entry name" value="Aldedh"/>
    <property type="match status" value="1"/>
</dbReference>
<name>A0ABV5R2D0_9ACTN</name>
<comment type="caution">
    <text evidence="3">The sequence shown here is derived from an EMBL/GenBank/DDBJ whole genome shotgun (WGS) entry which is preliminary data.</text>
</comment>
<dbReference type="SUPFAM" id="SSF53720">
    <property type="entry name" value="ALDH-like"/>
    <property type="match status" value="1"/>
</dbReference>
<reference evidence="3 4" key="1">
    <citation type="submission" date="2024-09" db="EMBL/GenBank/DDBJ databases">
        <authorList>
            <person name="Sun Q."/>
            <person name="Mori K."/>
        </authorList>
    </citation>
    <scope>NUCLEOTIDE SEQUENCE [LARGE SCALE GENOMIC DNA]</scope>
    <source>
        <strain evidence="3 4">JCM 3331</strain>
    </source>
</reference>
<evidence type="ECO:0000259" key="2">
    <source>
        <dbReference type="Pfam" id="PF00171"/>
    </source>
</evidence>
<feature type="domain" description="Aldehyde dehydrogenase" evidence="2">
    <location>
        <begin position="13"/>
        <end position="56"/>
    </location>
</feature>
<proteinExistence type="predicted"/>
<dbReference type="InterPro" id="IPR016161">
    <property type="entry name" value="Ald_DH/histidinol_DH"/>
</dbReference>
<evidence type="ECO:0000313" key="3">
    <source>
        <dbReference type="EMBL" id="MFB9572008.1"/>
    </source>
</evidence>
<dbReference type="RefSeq" id="WP_345517190.1">
    <property type="nucleotide sequence ID" value="NZ_BAAAXD010000044.1"/>
</dbReference>
<evidence type="ECO:0000256" key="1">
    <source>
        <dbReference type="ARBA" id="ARBA00023002"/>
    </source>
</evidence>
<accession>A0ABV5R2D0</accession>
<organism evidence="3 4">
    <name type="scientific">Streptomyces yanii</name>
    <dbReference type="NCBI Taxonomy" id="78510"/>
    <lineage>
        <taxon>Bacteria</taxon>
        <taxon>Bacillati</taxon>
        <taxon>Actinomycetota</taxon>
        <taxon>Actinomycetes</taxon>
        <taxon>Kitasatosporales</taxon>
        <taxon>Streptomycetaceae</taxon>
        <taxon>Streptomyces</taxon>
    </lineage>
</organism>
<evidence type="ECO:0000313" key="4">
    <source>
        <dbReference type="Proteomes" id="UP001589710"/>
    </source>
</evidence>
<dbReference type="Gene3D" id="3.40.605.10">
    <property type="entry name" value="Aldehyde Dehydrogenase, Chain A, domain 1"/>
    <property type="match status" value="1"/>
</dbReference>